<dbReference type="InterPro" id="IPR016181">
    <property type="entry name" value="Acyl_CoA_acyltransferase"/>
</dbReference>
<evidence type="ECO:0000256" key="2">
    <source>
        <dbReference type="ARBA" id="ARBA00023315"/>
    </source>
</evidence>
<organism evidence="4 5">
    <name type="scientific">Micromonospora andamanensis</name>
    <dbReference type="NCBI Taxonomy" id="1287068"/>
    <lineage>
        <taxon>Bacteria</taxon>
        <taxon>Bacillati</taxon>
        <taxon>Actinomycetota</taxon>
        <taxon>Actinomycetes</taxon>
        <taxon>Micromonosporales</taxon>
        <taxon>Micromonosporaceae</taxon>
        <taxon>Micromonospora</taxon>
    </lineage>
</organism>
<dbReference type="CDD" id="cd04301">
    <property type="entry name" value="NAT_SF"/>
    <property type="match status" value="1"/>
</dbReference>
<dbReference type="Pfam" id="PF00583">
    <property type="entry name" value="Acetyltransf_1"/>
    <property type="match status" value="1"/>
</dbReference>
<protein>
    <recommendedName>
        <fullName evidence="3">N-acetyltransferase domain-containing protein</fullName>
    </recommendedName>
</protein>
<dbReference type="RefSeq" id="WP_204000212.1">
    <property type="nucleotide sequence ID" value="NZ_BOOZ01000003.1"/>
</dbReference>
<evidence type="ECO:0000313" key="5">
    <source>
        <dbReference type="Proteomes" id="UP000647017"/>
    </source>
</evidence>
<keyword evidence="2" id="KW-0012">Acyltransferase</keyword>
<evidence type="ECO:0000259" key="3">
    <source>
        <dbReference type="PROSITE" id="PS51186"/>
    </source>
</evidence>
<comment type="caution">
    <text evidence="4">The sequence shown here is derived from an EMBL/GenBank/DDBJ whole genome shotgun (WGS) entry which is preliminary data.</text>
</comment>
<keyword evidence="5" id="KW-1185">Reference proteome</keyword>
<dbReference type="InterPro" id="IPR050832">
    <property type="entry name" value="Bact_Acetyltransf"/>
</dbReference>
<accession>A0ABQ4HPT0</accession>
<dbReference type="SUPFAM" id="SSF55729">
    <property type="entry name" value="Acyl-CoA N-acyltransferases (Nat)"/>
    <property type="match status" value="1"/>
</dbReference>
<evidence type="ECO:0000313" key="4">
    <source>
        <dbReference type="EMBL" id="GIJ07649.1"/>
    </source>
</evidence>
<feature type="domain" description="N-acetyltransferase" evidence="3">
    <location>
        <begin position="1"/>
        <end position="154"/>
    </location>
</feature>
<keyword evidence="1" id="KW-0808">Transferase</keyword>
<dbReference type="EMBL" id="BOOZ01000003">
    <property type="protein sequence ID" value="GIJ07649.1"/>
    <property type="molecule type" value="Genomic_DNA"/>
</dbReference>
<evidence type="ECO:0000256" key="1">
    <source>
        <dbReference type="ARBA" id="ARBA00022679"/>
    </source>
</evidence>
<reference evidence="4 5" key="1">
    <citation type="submission" date="2021-01" db="EMBL/GenBank/DDBJ databases">
        <title>Whole genome shotgun sequence of Verrucosispora andamanensis NBRC 109075.</title>
        <authorList>
            <person name="Komaki H."/>
            <person name="Tamura T."/>
        </authorList>
    </citation>
    <scope>NUCLEOTIDE SEQUENCE [LARGE SCALE GENOMIC DNA]</scope>
    <source>
        <strain evidence="4 5">NBRC 109075</strain>
    </source>
</reference>
<dbReference type="PROSITE" id="PS51186">
    <property type="entry name" value="GNAT"/>
    <property type="match status" value="1"/>
</dbReference>
<dbReference type="PANTHER" id="PTHR43877">
    <property type="entry name" value="AMINOALKYLPHOSPHONATE N-ACETYLTRANSFERASE-RELATED-RELATED"/>
    <property type="match status" value="1"/>
</dbReference>
<proteinExistence type="predicted"/>
<sequence>MELTVPGPTHAPVVASWATSPQESRRWCSLDRVTSEDVARWGAEPDVRAYVALVDGEPVGYGELWLDDDEAEVELARLIVAPARRGQGLGRRMVTLLTTLARKHHPAVLMRLHPDNTQALRCYTAAGFDLVPPDQADEWNQGQPVSYVWLRHRSDH</sequence>
<dbReference type="Proteomes" id="UP000647017">
    <property type="component" value="Unassembled WGS sequence"/>
</dbReference>
<gene>
    <name evidence="4" type="ORF">Van01_08630</name>
</gene>
<name>A0ABQ4HPT0_9ACTN</name>
<dbReference type="InterPro" id="IPR000182">
    <property type="entry name" value="GNAT_dom"/>
</dbReference>
<dbReference type="Gene3D" id="3.40.630.30">
    <property type="match status" value="1"/>
</dbReference>